<dbReference type="EMBL" id="JANAVB010006596">
    <property type="protein sequence ID" value="KAJ6844799.1"/>
    <property type="molecule type" value="Genomic_DNA"/>
</dbReference>
<reference evidence="1" key="2">
    <citation type="submission" date="2023-04" db="EMBL/GenBank/DDBJ databases">
        <authorList>
            <person name="Bruccoleri R.E."/>
            <person name="Oakeley E.J."/>
            <person name="Faust A.-M."/>
            <person name="Dessus-Babus S."/>
            <person name="Altorfer M."/>
            <person name="Burckhardt D."/>
            <person name="Oertli M."/>
            <person name="Naumann U."/>
            <person name="Petersen F."/>
            <person name="Wong J."/>
        </authorList>
    </citation>
    <scope>NUCLEOTIDE SEQUENCE</scope>
    <source>
        <strain evidence="1">GSM-AAB239-AS_SAM_17_03QT</strain>
        <tissue evidence="1">Leaf</tissue>
    </source>
</reference>
<reference evidence="1" key="1">
    <citation type="journal article" date="2023" name="GigaByte">
        <title>Genome assembly of the bearded iris, Iris pallida Lam.</title>
        <authorList>
            <person name="Bruccoleri R.E."/>
            <person name="Oakeley E.J."/>
            <person name="Faust A.M.E."/>
            <person name="Altorfer M."/>
            <person name="Dessus-Babus S."/>
            <person name="Burckhardt D."/>
            <person name="Oertli M."/>
            <person name="Naumann U."/>
            <person name="Petersen F."/>
            <person name="Wong J."/>
        </authorList>
    </citation>
    <scope>NUCLEOTIDE SEQUENCE</scope>
    <source>
        <strain evidence="1">GSM-AAB239-AS_SAM_17_03QT</strain>
    </source>
</reference>
<accession>A0AAX6HUP2</accession>
<dbReference type="Proteomes" id="UP001140949">
    <property type="component" value="Unassembled WGS sequence"/>
</dbReference>
<evidence type="ECO:0000313" key="1">
    <source>
        <dbReference type="EMBL" id="KAJ6844799.1"/>
    </source>
</evidence>
<keyword evidence="2" id="KW-1185">Reference proteome</keyword>
<organism evidence="1 2">
    <name type="scientific">Iris pallida</name>
    <name type="common">Sweet iris</name>
    <dbReference type="NCBI Taxonomy" id="29817"/>
    <lineage>
        <taxon>Eukaryota</taxon>
        <taxon>Viridiplantae</taxon>
        <taxon>Streptophyta</taxon>
        <taxon>Embryophyta</taxon>
        <taxon>Tracheophyta</taxon>
        <taxon>Spermatophyta</taxon>
        <taxon>Magnoliopsida</taxon>
        <taxon>Liliopsida</taxon>
        <taxon>Asparagales</taxon>
        <taxon>Iridaceae</taxon>
        <taxon>Iridoideae</taxon>
        <taxon>Irideae</taxon>
        <taxon>Iris</taxon>
    </lineage>
</organism>
<evidence type="ECO:0000313" key="2">
    <source>
        <dbReference type="Proteomes" id="UP001140949"/>
    </source>
</evidence>
<dbReference type="AlphaFoldDB" id="A0AAX6HUP2"/>
<gene>
    <name evidence="1" type="ORF">M6B38_293945</name>
</gene>
<protein>
    <submittedName>
        <fullName evidence="1">Uncharacterized protein</fullName>
    </submittedName>
</protein>
<sequence>MMYELDCNPDTCRKCALNRKLAVLQVDRNDHFCCSCTVKLY</sequence>
<name>A0AAX6HUP2_IRIPA</name>
<comment type="caution">
    <text evidence="1">The sequence shown here is derived from an EMBL/GenBank/DDBJ whole genome shotgun (WGS) entry which is preliminary data.</text>
</comment>
<proteinExistence type="predicted"/>